<dbReference type="AlphaFoldDB" id="A0A6A6EH58"/>
<dbReference type="PANTHER" id="PTHR10366:SF579">
    <property type="entry name" value="3-BETA HYDROXYSTEROID DEHYDROGENASE_ISOMERASE FAMILY PROTEIN (AFU_ORTHOLOGUE AFUA_3G02250)"/>
    <property type="match status" value="1"/>
</dbReference>
<evidence type="ECO:0000259" key="3">
    <source>
        <dbReference type="Pfam" id="PF01370"/>
    </source>
</evidence>
<keyword evidence="1" id="KW-0560">Oxidoreductase</keyword>
<dbReference type="PANTHER" id="PTHR10366">
    <property type="entry name" value="NAD DEPENDENT EPIMERASE/DEHYDRATASE"/>
    <property type="match status" value="1"/>
</dbReference>
<dbReference type="Pfam" id="PF01370">
    <property type="entry name" value="Epimerase"/>
    <property type="match status" value="1"/>
</dbReference>
<reference evidence="4" key="1">
    <citation type="journal article" date="2020" name="Stud. Mycol.">
        <title>101 Dothideomycetes genomes: a test case for predicting lifestyles and emergence of pathogens.</title>
        <authorList>
            <person name="Haridas S."/>
            <person name="Albert R."/>
            <person name="Binder M."/>
            <person name="Bloem J."/>
            <person name="Labutti K."/>
            <person name="Salamov A."/>
            <person name="Andreopoulos B."/>
            <person name="Baker S."/>
            <person name="Barry K."/>
            <person name="Bills G."/>
            <person name="Bluhm B."/>
            <person name="Cannon C."/>
            <person name="Castanera R."/>
            <person name="Culley D."/>
            <person name="Daum C."/>
            <person name="Ezra D."/>
            <person name="Gonzalez J."/>
            <person name="Henrissat B."/>
            <person name="Kuo A."/>
            <person name="Liang C."/>
            <person name="Lipzen A."/>
            <person name="Lutzoni F."/>
            <person name="Magnuson J."/>
            <person name="Mondo S."/>
            <person name="Nolan M."/>
            <person name="Ohm R."/>
            <person name="Pangilinan J."/>
            <person name="Park H.-J."/>
            <person name="Ramirez L."/>
            <person name="Alfaro M."/>
            <person name="Sun H."/>
            <person name="Tritt A."/>
            <person name="Yoshinaga Y."/>
            <person name="Zwiers L.-H."/>
            <person name="Turgeon B."/>
            <person name="Goodwin S."/>
            <person name="Spatafora J."/>
            <person name="Crous P."/>
            <person name="Grigoriev I."/>
        </authorList>
    </citation>
    <scope>NUCLEOTIDE SEQUENCE</scope>
    <source>
        <strain evidence="4">CBS 207.26</strain>
    </source>
</reference>
<dbReference type="GO" id="GO:0016616">
    <property type="term" value="F:oxidoreductase activity, acting on the CH-OH group of donors, NAD or NADP as acceptor"/>
    <property type="evidence" value="ECO:0007669"/>
    <property type="project" value="TreeGrafter"/>
</dbReference>
<dbReference type="CDD" id="cd05227">
    <property type="entry name" value="AR_SDR_e"/>
    <property type="match status" value="1"/>
</dbReference>
<dbReference type="Gene3D" id="3.40.50.720">
    <property type="entry name" value="NAD(P)-binding Rossmann-like Domain"/>
    <property type="match status" value="1"/>
</dbReference>
<name>A0A6A6EH58_9PEZI</name>
<feature type="domain" description="NAD-dependent epimerase/dehydratase" evidence="3">
    <location>
        <begin position="7"/>
        <end position="261"/>
    </location>
</feature>
<proteinExistence type="inferred from homology"/>
<dbReference type="EMBL" id="ML994619">
    <property type="protein sequence ID" value="KAF2190172.1"/>
    <property type="molecule type" value="Genomic_DNA"/>
</dbReference>
<dbReference type="Proteomes" id="UP000800200">
    <property type="component" value="Unassembled WGS sequence"/>
</dbReference>
<protein>
    <submittedName>
        <fullName evidence="4">NAD(P)-binding protein</fullName>
    </submittedName>
</protein>
<comment type="similarity">
    <text evidence="2">Belongs to the NAD(P)-dependent epimerase/dehydratase family. Dihydroflavonol-4-reductase subfamily.</text>
</comment>
<evidence type="ECO:0000313" key="4">
    <source>
        <dbReference type="EMBL" id="KAF2190172.1"/>
    </source>
</evidence>
<accession>A0A6A6EH58</accession>
<dbReference type="InterPro" id="IPR036291">
    <property type="entry name" value="NAD(P)-bd_dom_sf"/>
</dbReference>
<sequence>MTSQPYVLVTGATGFIGAHIVDDLLERGCKVRAATRSLKKGELLKQARPKYASHLDIVQVGDFSEAASFRQAVKDVDGVIHVASPFSYSVKDNEKELVRPAIEGVKAILEASATNPSVKKIVITSSFASVMNADRKSPPRFTYTAEDWNPLSYEESASKETSAVIAYRGSKKFAELEAWNFAKERKPDFDIVTLCPPMTFGPIRHPVSKLAELNESNAYLWKVASGKELPVARVPFWVDVRDLAKAHIEALLKPLAGGKRFIIASPEKFSYGLVGDIVSEEFEWGNGRVAKGESQVIDDSYDLDGLTAAKELGLTYRTFRETVKDFITQAIEMERNEIWSR</sequence>
<dbReference type="InterPro" id="IPR001509">
    <property type="entry name" value="Epimerase_deHydtase"/>
</dbReference>
<keyword evidence="5" id="KW-1185">Reference proteome</keyword>
<gene>
    <name evidence="4" type="ORF">K469DRAFT_657925</name>
</gene>
<evidence type="ECO:0000313" key="5">
    <source>
        <dbReference type="Proteomes" id="UP000800200"/>
    </source>
</evidence>
<dbReference type="SUPFAM" id="SSF51735">
    <property type="entry name" value="NAD(P)-binding Rossmann-fold domains"/>
    <property type="match status" value="1"/>
</dbReference>
<dbReference type="OrthoDB" id="2735536at2759"/>
<organism evidence="4 5">
    <name type="scientific">Zopfia rhizophila CBS 207.26</name>
    <dbReference type="NCBI Taxonomy" id="1314779"/>
    <lineage>
        <taxon>Eukaryota</taxon>
        <taxon>Fungi</taxon>
        <taxon>Dikarya</taxon>
        <taxon>Ascomycota</taxon>
        <taxon>Pezizomycotina</taxon>
        <taxon>Dothideomycetes</taxon>
        <taxon>Dothideomycetes incertae sedis</taxon>
        <taxon>Zopfiaceae</taxon>
        <taxon>Zopfia</taxon>
    </lineage>
</organism>
<evidence type="ECO:0000256" key="1">
    <source>
        <dbReference type="ARBA" id="ARBA00023002"/>
    </source>
</evidence>
<evidence type="ECO:0000256" key="2">
    <source>
        <dbReference type="ARBA" id="ARBA00023445"/>
    </source>
</evidence>
<dbReference type="InterPro" id="IPR050425">
    <property type="entry name" value="NAD(P)_dehydrat-like"/>
</dbReference>